<dbReference type="GO" id="GO:0008073">
    <property type="term" value="F:ornithine decarboxylase inhibitor activity"/>
    <property type="evidence" value="ECO:0007669"/>
    <property type="project" value="InterPro"/>
</dbReference>
<dbReference type="EMBL" id="HBFN01020463">
    <property type="protein sequence ID" value="CAD8798247.1"/>
    <property type="molecule type" value="Transcribed_RNA"/>
</dbReference>
<reference evidence="3" key="1">
    <citation type="submission" date="2021-01" db="EMBL/GenBank/DDBJ databases">
        <authorList>
            <person name="Corre E."/>
            <person name="Pelletier E."/>
            <person name="Niang G."/>
            <person name="Scheremetjew M."/>
            <person name="Finn R."/>
            <person name="Kale V."/>
            <person name="Holt S."/>
            <person name="Cochrane G."/>
            <person name="Meng A."/>
            <person name="Brown T."/>
            <person name="Cohen L."/>
        </authorList>
    </citation>
    <scope>NUCLEOTIDE SEQUENCE</scope>
    <source>
        <strain evidence="3">CCMP443</strain>
    </source>
</reference>
<comment type="similarity">
    <text evidence="1">Belongs to the ODC antizyme family.</text>
</comment>
<name>A0A7S0YXH3_9CRYP</name>
<dbReference type="GO" id="GO:0075523">
    <property type="term" value="P:viral translational frameshifting"/>
    <property type="evidence" value="ECO:0007669"/>
    <property type="project" value="UniProtKB-KW"/>
</dbReference>
<evidence type="ECO:0008006" key="4">
    <source>
        <dbReference type="Google" id="ProtNLM"/>
    </source>
</evidence>
<accession>A0A7S0YXH3</accession>
<evidence type="ECO:0000313" key="3">
    <source>
        <dbReference type="EMBL" id="CAD8798247.1"/>
    </source>
</evidence>
<dbReference type="InterPro" id="IPR038581">
    <property type="entry name" value="ODC_AZ_sf"/>
</dbReference>
<evidence type="ECO:0000256" key="1">
    <source>
        <dbReference type="ARBA" id="ARBA00008796"/>
    </source>
</evidence>
<dbReference type="Gene3D" id="3.40.630.60">
    <property type="match status" value="1"/>
</dbReference>
<evidence type="ECO:0000256" key="2">
    <source>
        <dbReference type="ARBA" id="ARBA00022758"/>
    </source>
</evidence>
<proteinExistence type="inferred from homology"/>
<dbReference type="Pfam" id="PF02100">
    <property type="entry name" value="ODC_AZ"/>
    <property type="match status" value="1"/>
</dbReference>
<keyword evidence="2" id="KW-0688">Ribosomal frameshifting</keyword>
<dbReference type="SUPFAM" id="SSF55729">
    <property type="entry name" value="Acyl-CoA N-acyltransferases (Nat)"/>
    <property type="match status" value="1"/>
</dbReference>
<protein>
    <recommendedName>
        <fullName evidence="4">Ornithine decarboxylase antizyme</fullName>
    </recommendedName>
</protein>
<dbReference type="InterPro" id="IPR016181">
    <property type="entry name" value="Acyl_CoA_acyltransferase"/>
</dbReference>
<dbReference type="InterPro" id="IPR002993">
    <property type="entry name" value="ODC_AZ"/>
</dbReference>
<dbReference type="AlphaFoldDB" id="A0A7S0YXH3"/>
<organism evidence="3">
    <name type="scientific">Hemiselmis tepida</name>
    <dbReference type="NCBI Taxonomy" id="464990"/>
    <lineage>
        <taxon>Eukaryota</taxon>
        <taxon>Cryptophyceae</taxon>
        <taxon>Cryptomonadales</taxon>
        <taxon>Hemiselmidaceae</taxon>
        <taxon>Hemiselmis</taxon>
    </lineage>
</organism>
<sequence>MVESGEVITSGVAATDAQWCAFLTQDGGSFYIRAPNTTSPSGKQSLLSLLEIAESLGCATAWMLVDRQRADFVSVVSAFKFLGFQLSQGVFKDAGANKIHALLRYELE</sequence>
<gene>
    <name evidence="3" type="ORF">HTEP1355_LOCUS11888</name>
</gene>